<evidence type="ECO:0000256" key="2">
    <source>
        <dbReference type="ARBA" id="ARBA00010992"/>
    </source>
</evidence>
<comment type="subcellular location">
    <subcellularLocation>
        <location evidence="1">Cell membrane</location>
        <topology evidence="1">Multi-pass membrane protein</topology>
    </subcellularLocation>
</comment>
<feature type="transmembrane region" description="Helical" evidence="8">
    <location>
        <begin position="444"/>
        <end position="465"/>
    </location>
</feature>
<feature type="transmembrane region" description="Helical" evidence="8">
    <location>
        <begin position="74"/>
        <end position="92"/>
    </location>
</feature>
<dbReference type="InterPro" id="IPR003663">
    <property type="entry name" value="Sugar/inositol_transpt"/>
</dbReference>
<gene>
    <name evidence="10" type="ORF">GCM10022262_29610</name>
</gene>
<evidence type="ECO:0000256" key="4">
    <source>
        <dbReference type="ARBA" id="ARBA00022692"/>
    </source>
</evidence>
<feature type="transmembrane region" description="Helical" evidence="8">
    <location>
        <begin position="161"/>
        <end position="183"/>
    </location>
</feature>
<accession>A0ABP8EXE9</accession>
<keyword evidence="4 8" id="KW-0812">Transmembrane</keyword>
<feature type="transmembrane region" description="Helical" evidence="8">
    <location>
        <begin position="195"/>
        <end position="214"/>
    </location>
</feature>
<evidence type="ECO:0000259" key="9">
    <source>
        <dbReference type="PROSITE" id="PS50850"/>
    </source>
</evidence>
<dbReference type="InterPro" id="IPR050820">
    <property type="entry name" value="MFS_Sugar_Transporter"/>
</dbReference>
<evidence type="ECO:0000313" key="11">
    <source>
        <dbReference type="Proteomes" id="UP001499841"/>
    </source>
</evidence>
<evidence type="ECO:0000313" key="10">
    <source>
        <dbReference type="EMBL" id="GAA4288601.1"/>
    </source>
</evidence>
<dbReference type="PANTHER" id="PTHR48023">
    <property type="entry name" value="D-XYLOSE-PROTON SYMPORTER-LIKE 2"/>
    <property type="match status" value="1"/>
</dbReference>
<feature type="transmembrane region" description="Helical" evidence="8">
    <location>
        <begin position="31"/>
        <end position="54"/>
    </location>
</feature>
<dbReference type="EMBL" id="BAABBA010000015">
    <property type="protein sequence ID" value="GAA4288601.1"/>
    <property type="molecule type" value="Genomic_DNA"/>
</dbReference>
<comment type="caution">
    <text evidence="10">The sequence shown here is derived from an EMBL/GenBank/DDBJ whole genome shotgun (WGS) entry which is preliminary data.</text>
</comment>
<dbReference type="Gene3D" id="1.20.1250.20">
    <property type="entry name" value="MFS general substrate transporter like domains"/>
    <property type="match status" value="1"/>
</dbReference>
<feature type="transmembrane region" description="Helical" evidence="8">
    <location>
        <begin position="276"/>
        <end position="300"/>
    </location>
</feature>
<feature type="domain" description="Major facilitator superfamily (MFS) profile" evidence="9">
    <location>
        <begin position="32"/>
        <end position="473"/>
    </location>
</feature>
<evidence type="ECO:0000256" key="7">
    <source>
        <dbReference type="RuleBase" id="RU003346"/>
    </source>
</evidence>
<reference evidence="11" key="1">
    <citation type="journal article" date="2019" name="Int. J. Syst. Evol. Microbiol.">
        <title>The Global Catalogue of Microorganisms (GCM) 10K type strain sequencing project: providing services to taxonomists for standard genome sequencing and annotation.</title>
        <authorList>
            <consortium name="The Broad Institute Genomics Platform"/>
            <consortium name="The Broad Institute Genome Sequencing Center for Infectious Disease"/>
            <person name="Wu L."/>
            <person name="Ma J."/>
        </authorList>
    </citation>
    <scope>NUCLEOTIDE SEQUENCE [LARGE SCALE GENOMIC DNA]</scope>
    <source>
        <strain evidence="11">JCM 17459</strain>
    </source>
</reference>
<dbReference type="PRINTS" id="PR00171">
    <property type="entry name" value="SUGRTRNSPORT"/>
</dbReference>
<evidence type="ECO:0000256" key="3">
    <source>
        <dbReference type="ARBA" id="ARBA00022448"/>
    </source>
</evidence>
<dbReference type="NCBIfam" id="TIGR00879">
    <property type="entry name" value="SP"/>
    <property type="match status" value="1"/>
</dbReference>
<feature type="transmembrane region" description="Helical" evidence="8">
    <location>
        <begin position="104"/>
        <end position="122"/>
    </location>
</feature>
<feature type="transmembrane region" description="Helical" evidence="8">
    <location>
        <begin position="344"/>
        <end position="365"/>
    </location>
</feature>
<feature type="transmembrane region" description="Helical" evidence="8">
    <location>
        <begin position="418"/>
        <end position="438"/>
    </location>
</feature>
<organism evidence="10 11">
    <name type="scientific">Georgenia daeguensis</name>
    <dbReference type="NCBI Taxonomy" id="908355"/>
    <lineage>
        <taxon>Bacteria</taxon>
        <taxon>Bacillati</taxon>
        <taxon>Actinomycetota</taxon>
        <taxon>Actinomycetes</taxon>
        <taxon>Micrococcales</taxon>
        <taxon>Bogoriellaceae</taxon>
        <taxon>Georgenia</taxon>
    </lineage>
</organism>
<protein>
    <submittedName>
        <fullName evidence="10">Sugar porter family MFS transporter</fullName>
    </submittedName>
</protein>
<feature type="transmembrane region" description="Helical" evidence="8">
    <location>
        <begin position="312"/>
        <end position="332"/>
    </location>
</feature>
<evidence type="ECO:0000256" key="5">
    <source>
        <dbReference type="ARBA" id="ARBA00022989"/>
    </source>
</evidence>
<feature type="transmembrane region" description="Helical" evidence="8">
    <location>
        <begin position="128"/>
        <end position="149"/>
    </location>
</feature>
<dbReference type="InterPro" id="IPR005829">
    <property type="entry name" value="Sugar_transporter_CS"/>
</dbReference>
<dbReference type="Pfam" id="PF00083">
    <property type="entry name" value="Sugar_tr"/>
    <property type="match status" value="1"/>
</dbReference>
<keyword evidence="3 7" id="KW-0813">Transport</keyword>
<dbReference type="InterPro" id="IPR036259">
    <property type="entry name" value="MFS_trans_sf"/>
</dbReference>
<dbReference type="PROSITE" id="PS00217">
    <property type="entry name" value="SUGAR_TRANSPORT_2"/>
    <property type="match status" value="1"/>
</dbReference>
<dbReference type="PANTHER" id="PTHR48023:SF4">
    <property type="entry name" value="D-XYLOSE-PROTON SYMPORTER-LIKE 2"/>
    <property type="match status" value="1"/>
</dbReference>
<dbReference type="PROSITE" id="PS50850">
    <property type="entry name" value="MFS"/>
    <property type="match status" value="1"/>
</dbReference>
<evidence type="ECO:0000256" key="1">
    <source>
        <dbReference type="ARBA" id="ARBA00004651"/>
    </source>
</evidence>
<dbReference type="Proteomes" id="UP001499841">
    <property type="component" value="Unassembled WGS sequence"/>
</dbReference>
<dbReference type="InterPro" id="IPR005828">
    <property type="entry name" value="MFS_sugar_transport-like"/>
</dbReference>
<proteinExistence type="inferred from homology"/>
<evidence type="ECO:0000256" key="8">
    <source>
        <dbReference type="SAM" id="Phobius"/>
    </source>
</evidence>
<dbReference type="RefSeq" id="WP_345042721.1">
    <property type="nucleotide sequence ID" value="NZ_BAABBA010000015.1"/>
</dbReference>
<keyword evidence="6 8" id="KW-0472">Membrane</keyword>
<name>A0ABP8EXE9_9MICO</name>
<evidence type="ECO:0000256" key="6">
    <source>
        <dbReference type="ARBA" id="ARBA00023136"/>
    </source>
</evidence>
<comment type="similarity">
    <text evidence="2 7">Belongs to the major facilitator superfamily. Sugar transporter (TC 2.A.1.1) family.</text>
</comment>
<keyword evidence="5 8" id="KW-1133">Transmembrane helix</keyword>
<feature type="transmembrane region" description="Helical" evidence="8">
    <location>
        <begin position="385"/>
        <end position="406"/>
    </location>
</feature>
<keyword evidence="11" id="KW-1185">Reference proteome</keyword>
<sequence length="501" mass="53081">MSVLTDRTGAREQLEALPEATSEVRPLRMRLAAFAITLGGLLFGYDTGVIAGALPYMTRPADQGGLDLGAQAEGLVTSSLLAGAAFGALLAGRLADRHGRRRTVLALAVVFFLGALGTALAPGLGAMVAARVVLGLAVGGASATVPVFLAELAPKERRGTYVAIDQLMIVTGQLLAYTTNAVLANTVDSPHTWRYMLAVASVPAVALWIGVHLVPETSRWYAAHARYGEALTTLRRSRPPGHDCVGELMEMVDVTRERSRERLGWRELRVPWVRRLLVVGIGVAVIQQVSGVNTIMYYAPLLLELTGLATDAALTATIANGVVSVVGALIGLRIVRRLRRRTMLLVGQAGILAALLALSAAFAVAVEPALAAGEMPPAAASWTVLALMLVFLLFQQAALSPVTWVMLSEVFPLRMRGLGMGIAVFLHWCVNAAISFAFPVLVEVAGGATTFLMFALVNVGAIVFARRMIPETSGRSLEELESDFRARCSAARTAGRRAAGL</sequence>
<dbReference type="InterPro" id="IPR020846">
    <property type="entry name" value="MFS_dom"/>
</dbReference>
<dbReference type="SUPFAM" id="SSF103473">
    <property type="entry name" value="MFS general substrate transporter"/>
    <property type="match status" value="1"/>
</dbReference>